<sequence>MTRRYFGTDGIRGQSNVFPMTPDLAMRVGIAVGTIFRRGQHRHRVVIGKDTRLSGYMLENALVAGFTAAGLDVFLLGPIPTPAVAMLTRSLRADIGVMISASHNPFSDNGIKLFGPDGYKLSDELELEIEELLDRDIYAQLAKPHEIGRAKRVDGDIYRYIEFVKRTLPRDVTLSGLRIAIDCANGAAYKVAPAALWELGAEVVTIGNEPNGTNINFECGSTHPDALQKKVHEVRADIGIALDGDADRVIIVDERGQIVDGDQLMATIAASWADDNILRGGGIVATVMSNLGLERFLDDKGLTLARTKVGDRYVVEHMRNNDFNVGGEQSGHIVLSDYGTTGDGLVAALQVLARVKRSGLTVSEVCRKFEPVPQLLKNVRVSGGKPLENPVVKQAIADAESALANNGRLVIRPSGTEPLIRVMAEGDDSAQVERIVNDLVGVISNAKTAA</sequence>
<dbReference type="FunFam" id="3.40.120.10:FF:000001">
    <property type="entry name" value="Phosphoglucosamine mutase"/>
    <property type="match status" value="1"/>
</dbReference>
<dbReference type="SUPFAM" id="SSF53738">
    <property type="entry name" value="Phosphoglucomutase, first 3 domains"/>
    <property type="match status" value="3"/>
</dbReference>
<dbReference type="EMBL" id="BBJU01000003">
    <property type="protein sequence ID" value="GAK68877.1"/>
    <property type="molecule type" value="Genomic_DNA"/>
</dbReference>
<dbReference type="AlphaFoldDB" id="A0A081CQD1"/>
<evidence type="ECO:0000259" key="10">
    <source>
        <dbReference type="Pfam" id="PF02878"/>
    </source>
</evidence>
<comment type="caution">
    <text evidence="13">The sequence shown here is derived from an EMBL/GenBank/DDBJ whole genome shotgun (WGS) entry which is preliminary data.</text>
</comment>
<organism evidence="13 14">
    <name type="scientific">Agrobacterium rubi TR3 = NBRC 13261</name>
    <dbReference type="NCBI Taxonomy" id="1368415"/>
    <lineage>
        <taxon>Bacteria</taxon>
        <taxon>Pseudomonadati</taxon>
        <taxon>Pseudomonadota</taxon>
        <taxon>Alphaproteobacteria</taxon>
        <taxon>Hyphomicrobiales</taxon>
        <taxon>Rhizobiaceae</taxon>
        <taxon>Rhizobium/Agrobacterium group</taxon>
        <taxon>Agrobacterium</taxon>
    </lineage>
</organism>
<dbReference type="Pfam" id="PF02879">
    <property type="entry name" value="PGM_PMM_II"/>
    <property type="match status" value="1"/>
</dbReference>
<evidence type="ECO:0000313" key="14">
    <source>
        <dbReference type="Proteomes" id="UP000028701"/>
    </source>
</evidence>
<evidence type="ECO:0000259" key="9">
    <source>
        <dbReference type="Pfam" id="PF00408"/>
    </source>
</evidence>
<dbReference type="InterPro" id="IPR005844">
    <property type="entry name" value="A-D-PHexomutase_a/b/a-I"/>
</dbReference>
<dbReference type="SUPFAM" id="SSF55957">
    <property type="entry name" value="Phosphoglucomutase, C-terminal domain"/>
    <property type="match status" value="1"/>
</dbReference>
<dbReference type="GO" id="GO:0005975">
    <property type="term" value="P:carbohydrate metabolic process"/>
    <property type="evidence" value="ECO:0007669"/>
    <property type="project" value="InterPro"/>
</dbReference>
<dbReference type="Pfam" id="PF00408">
    <property type="entry name" value="PGM_PMM_IV"/>
    <property type="match status" value="1"/>
</dbReference>
<dbReference type="GO" id="GO:0006048">
    <property type="term" value="P:UDP-N-acetylglucosamine biosynthetic process"/>
    <property type="evidence" value="ECO:0007669"/>
    <property type="project" value="TreeGrafter"/>
</dbReference>
<dbReference type="InterPro" id="IPR005846">
    <property type="entry name" value="A-D-PHexomutase_a/b/a-III"/>
</dbReference>
<comment type="cofactor">
    <cofactor evidence="6">
        <name>Mg(2+)</name>
        <dbReference type="ChEBI" id="CHEBI:18420"/>
    </cofactor>
    <text evidence="6">Binds 1 Mg(2+) ion per subunit.</text>
</comment>
<evidence type="ECO:0000259" key="11">
    <source>
        <dbReference type="Pfam" id="PF02879"/>
    </source>
</evidence>
<dbReference type="OrthoDB" id="9803322at2"/>
<dbReference type="InterPro" id="IPR016055">
    <property type="entry name" value="A-D-PHexomutase_a/b/a-I/II/III"/>
</dbReference>
<feature type="binding site" evidence="6">
    <location>
        <position position="245"/>
    </location>
    <ligand>
        <name>Mg(2+)</name>
        <dbReference type="ChEBI" id="CHEBI:18420"/>
    </ligand>
</feature>
<protein>
    <recommendedName>
        <fullName evidence="6 8">Phosphoglucosamine mutase</fullName>
        <ecNumber evidence="6 8">5.4.2.10</ecNumber>
    </recommendedName>
</protein>
<dbReference type="Pfam" id="PF02880">
    <property type="entry name" value="PGM_PMM_III"/>
    <property type="match status" value="1"/>
</dbReference>
<evidence type="ECO:0000256" key="8">
    <source>
        <dbReference type="RuleBase" id="RU004327"/>
    </source>
</evidence>
<dbReference type="InterPro" id="IPR006352">
    <property type="entry name" value="GlmM_bact"/>
</dbReference>
<dbReference type="GO" id="GO:0008966">
    <property type="term" value="F:phosphoglucosamine mutase activity"/>
    <property type="evidence" value="ECO:0007669"/>
    <property type="project" value="UniProtKB-UniRule"/>
</dbReference>
<dbReference type="Gene3D" id="3.30.310.50">
    <property type="entry name" value="Alpha-D-phosphohexomutase, C-terminal domain"/>
    <property type="match status" value="1"/>
</dbReference>
<feature type="domain" description="Alpha-D-phosphohexomutase alpha/beta/alpha" evidence="12">
    <location>
        <begin position="260"/>
        <end position="368"/>
    </location>
</feature>
<evidence type="ECO:0000313" key="13">
    <source>
        <dbReference type="EMBL" id="GAK68877.1"/>
    </source>
</evidence>
<dbReference type="InterPro" id="IPR005845">
    <property type="entry name" value="A-D-PHexomutase_a/b/a-II"/>
</dbReference>
<feature type="binding site" evidence="6">
    <location>
        <position position="243"/>
    </location>
    <ligand>
        <name>Mg(2+)</name>
        <dbReference type="ChEBI" id="CHEBI:18420"/>
    </ligand>
</feature>
<dbReference type="NCBIfam" id="NF008139">
    <property type="entry name" value="PRK10887.1"/>
    <property type="match status" value="1"/>
</dbReference>
<evidence type="ECO:0000256" key="7">
    <source>
        <dbReference type="RuleBase" id="RU004326"/>
    </source>
</evidence>
<feature type="active site" description="Phosphoserine intermediate" evidence="6">
    <location>
        <position position="102"/>
    </location>
</feature>
<comment type="function">
    <text evidence="6 8">Catalyzes the conversion of glucosamine-6-phosphate to glucosamine-1-phosphate.</text>
</comment>
<feature type="domain" description="Alpha-D-phosphohexomutase alpha/beta/alpha" evidence="10">
    <location>
        <begin position="3"/>
        <end position="135"/>
    </location>
</feature>
<dbReference type="GO" id="GO:0000287">
    <property type="term" value="F:magnesium ion binding"/>
    <property type="evidence" value="ECO:0007669"/>
    <property type="project" value="UniProtKB-UniRule"/>
</dbReference>
<dbReference type="Proteomes" id="UP000028701">
    <property type="component" value="Unassembled WGS sequence"/>
</dbReference>
<dbReference type="InterPro" id="IPR005841">
    <property type="entry name" value="Alpha-D-phosphohexomutase_SF"/>
</dbReference>
<dbReference type="CDD" id="cd05802">
    <property type="entry name" value="GlmM"/>
    <property type="match status" value="1"/>
</dbReference>
<dbReference type="FunFam" id="3.40.120.10:FF:000003">
    <property type="entry name" value="Phosphoglucosamine mutase"/>
    <property type="match status" value="1"/>
</dbReference>
<comment type="catalytic activity">
    <reaction evidence="6 8">
        <text>alpha-D-glucosamine 1-phosphate = D-glucosamine 6-phosphate</text>
        <dbReference type="Rhea" id="RHEA:23424"/>
        <dbReference type="ChEBI" id="CHEBI:58516"/>
        <dbReference type="ChEBI" id="CHEBI:58725"/>
        <dbReference type="EC" id="5.4.2.10"/>
    </reaction>
</comment>
<dbReference type="GO" id="GO:0009252">
    <property type="term" value="P:peptidoglycan biosynthetic process"/>
    <property type="evidence" value="ECO:0007669"/>
    <property type="project" value="UniProtKB-ARBA"/>
</dbReference>
<comment type="similarity">
    <text evidence="1 6 7">Belongs to the phosphohexose mutase family.</text>
</comment>
<gene>
    <name evidence="6 13" type="primary">glmM</name>
    <name evidence="13" type="ORF">RRU01S_03_00440</name>
</gene>
<dbReference type="EC" id="5.4.2.10" evidence="6 8"/>
<keyword evidence="3 6" id="KW-0479">Metal-binding</keyword>
<evidence type="ECO:0000256" key="5">
    <source>
        <dbReference type="ARBA" id="ARBA00023235"/>
    </source>
</evidence>
<feature type="modified residue" description="Phosphoserine" evidence="6">
    <location>
        <position position="102"/>
    </location>
</feature>
<feature type="domain" description="Alpha-D-phosphohexomutase C-terminal" evidence="9">
    <location>
        <begin position="376"/>
        <end position="440"/>
    </location>
</feature>
<dbReference type="InterPro" id="IPR005843">
    <property type="entry name" value="A-D-PHexomutase_C"/>
</dbReference>
<dbReference type="eggNOG" id="COG1109">
    <property type="taxonomic scope" value="Bacteria"/>
</dbReference>
<dbReference type="InterPro" id="IPR036900">
    <property type="entry name" value="A-D-PHexomutase_C_sf"/>
</dbReference>
<name>A0A081CQD1_9HYPH</name>
<keyword evidence="2 6" id="KW-0597">Phosphoprotein</keyword>
<dbReference type="Pfam" id="PF02878">
    <property type="entry name" value="PGM_PMM_I"/>
    <property type="match status" value="1"/>
</dbReference>
<dbReference type="Gene3D" id="3.40.120.10">
    <property type="entry name" value="Alpha-D-Glucose-1,6-Bisphosphate, subunit A, domain 3"/>
    <property type="match status" value="3"/>
</dbReference>
<reference evidence="13 14" key="1">
    <citation type="submission" date="2014-08" db="EMBL/GenBank/DDBJ databases">
        <title>Whole genome shotgun sequence of Rhizobium rubi NBRC 13261.</title>
        <authorList>
            <person name="Katano-Makiyama Y."/>
            <person name="Hosoyama A."/>
            <person name="Hashimoto M."/>
            <person name="Hosoyama Y."/>
            <person name="Noguchi M."/>
            <person name="Tsuchikane K."/>
            <person name="Uohara A."/>
            <person name="Ohji S."/>
            <person name="Ichikawa N."/>
            <person name="Kimura A."/>
            <person name="Yamazoe A."/>
            <person name="Fujita N."/>
        </authorList>
    </citation>
    <scope>NUCLEOTIDE SEQUENCE [LARGE SCALE GENOMIC DNA]</scope>
    <source>
        <strain evidence="13 14">NBRC 13261</strain>
    </source>
</reference>
<feature type="domain" description="Alpha-D-phosphohexomutase alpha/beta/alpha" evidence="11">
    <location>
        <begin position="159"/>
        <end position="256"/>
    </location>
</feature>
<evidence type="ECO:0000256" key="3">
    <source>
        <dbReference type="ARBA" id="ARBA00022723"/>
    </source>
</evidence>
<dbReference type="InterPro" id="IPR016066">
    <property type="entry name" value="A-D-PHexomutase_CS"/>
</dbReference>
<dbReference type="InterPro" id="IPR050060">
    <property type="entry name" value="Phosphoglucosamine_mutase"/>
</dbReference>
<keyword evidence="4 6" id="KW-0460">Magnesium</keyword>
<dbReference type="PANTHER" id="PTHR42946">
    <property type="entry name" value="PHOSPHOHEXOSE MUTASE"/>
    <property type="match status" value="1"/>
</dbReference>
<comment type="PTM">
    <text evidence="6">Activated by phosphorylation.</text>
</comment>
<evidence type="ECO:0000256" key="6">
    <source>
        <dbReference type="HAMAP-Rule" id="MF_01554"/>
    </source>
</evidence>
<proteinExistence type="inferred from homology"/>
<dbReference type="FunFam" id="3.30.310.50:FF:000001">
    <property type="entry name" value="Phosphoglucosamine mutase"/>
    <property type="match status" value="1"/>
</dbReference>
<dbReference type="GO" id="GO:0005829">
    <property type="term" value="C:cytosol"/>
    <property type="evidence" value="ECO:0007669"/>
    <property type="project" value="TreeGrafter"/>
</dbReference>
<evidence type="ECO:0000256" key="2">
    <source>
        <dbReference type="ARBA" id="ARBA00022553"/>
    </source>
</evidence>
<dbReference type="RefSeq" id="WP_045228486.1">
    <property type="nucleotide sequence ID" value="NZ_BBJU01000003.1"/>
</dbReference>
<evidence type="ECO:0000256" key="1">
    <source>
        <dbReference type="ARBA" id="ARBA00010231"/>
    </source>
</evidence>
<dbReference type="GO" id="GO:0004615">
    <property type="term" value="F:phosphomannomutase activity"/>
    <property type="evidence" value="ECO:0007669"/>
    <property type="project" value="TreeGrafter"/>
</dbReference>
<keyword evidence="5 6" id="KW-0413">Isomerase</keyword>
<evidence type="ECO:0000259" key="12">
    <source>
        <dbReference type="Pfam" id="PF02880"/>
    </source>
</evidence>
<evidence type="ECO:0000256" key="4">
    <source>
        <dbReference type="ARBA" id="ARBA00022842"/>
    </source>
</evidence>
<dbReference type="HAMAP" id="MF_01554_B">
    <property type="entry name" value="GlmM_B"/>
    <property type="match status" value="1"/>
</dbReference>
<dbReference type="PROSITE" id="PS00710">
    <property type="entry name" value="PGM_PMM"/>
    <property type="match status" value="1"/>
</dbReference>
<dbReference type="NCBIfam" id="TIGR01455">
    <property type="entry name" value="glmM"/>
    <property type="match status" value="1"/>
</dbReference>
<dbReference type="PRINTS" id="PR00509">
    <property type="entry name" value="PGMPMM"/>
</dbReference>
<accession>A0A081CQD1</accession>
<feature type="binding site" description="via phosphate group" evidence="6">
    <location>
        <position position="102"/>
    </location>
    <ligand>
        <name>Mg(2+)</name>
        <dbReference type="ChEBI" id="CHEBI:18420"/>
    </ligand>
</feature>
<feature type="binding site" evidence="6">
    <location>
        <position position="247"/>
    </location>
    <ligand>
        <name>Mg(2+)</name>
        <dbReference type="ChEBI" id="CHEBI:18420"/>
    </ligand>
</feature>
<dbReference type="PANTHER" id="PTHR42946:SF1">
    <property type="entry name" value="PHOSPHOGLUCOMUTASE (ALPHA-D-GLUCOSE-1,6-BISPHOSPHATE-DEPENDENT)"/>
    <property type="match status" value="1"/>
</dbReference>